<dbReference type="Proteomes" id="UP000444721">
    <property type="component" value="Unassembled WGS sequence"/>
</dbReference>
<evidence type="ECO:0000256" key="4">
    <source>
        <dbReference type="PROSITE-ProRule" id="PRU00282"/>
    </source>
</evidence>
<comment type="caution">
    <text evidence="7">The sequence shown here is derived from an EMBL/GenBank/DDBJ whole genome shotgun (WGS) entry which is preliminary data.</text>
</comment>
<dbReference type="GO" id="GO:0016020">
    <property type="term" value="C:membrane"/>
    <property type="evidence" value="ECO:0007669"/>
    <property type="project" value="UniProtKB-SubCell"/>
</dbReference>
<keyword evidence="2 4" id="KW-0812">Transmembrane</keyword>
<evidence type="ECO:0000313" key="7">
    <source>
        <dbReference type="EMBL" id="KAF0975712.1"/>
    </source>
</evidence>
<proteinExistence type="inferred from homology"/>
<feature type="compositionally biased region" description="Basic and acidic residues" evidence="6">
    <location>
        <begin position="8"/>
        <end position="30"/>
    </location>
</feature>
<dbReference type="EMBL" id="VFQX01000043">
    <property type="protein sequence ID" value="KAF0975712.1"/>
    <property type="molecule type" value="Genomic_DNA"/>
</dbReference>
<keyword evidence="8" id="KW-1185">Reference proteome</keyword>
<feature type="repeat" description="Solcar" evidence="4">
    <location>
        <begin position="244"/>
        <end position="343"/>
    </location>
</feature>
<evidence type="ECO:0000313" key="8">
    <source>
        <dbReference type="Proteomes" id="UP000444721"/>
    </source>
</evidence>
<sequence>MQHQPSSNKEDHKADDSSEGTDHSLHHHPDVTTTWNKLDKTKFYSIGVLASYGLRSIFFPISLIGAHQVANLQAHESMSTVAKRIYSQHGLRGFYRGYFSAATGKCIVQFTYLSSLEFINQYLLSKHEDGKNHGYISQLSTFQRQALSGLIAEVISNFIVVPFDVVSQRLMISQVTHPNEHVKFSHVVREVWKMEGLRGLYRGTLPTLLTYGPESAISWGTFSALKENISQLLVPYVGERDFEIMVMSASSSGAMTGVVTASIFHPFDIVRLRIQTGIALSGSDNSPSMGSHKFGSSSIREVIADLMKREGLRGFTKGISSKLMYNSGTMALAMTVYDILKWSARSK</sequence>
<organism evidence="7 8">
    <name type="scientific">Naegleria fowleri</name>
    <name type="common">Brain eating amoeba</name>
    <dbReference type="NCBI Taxonomy" id="5763"/>
    <lineage>
        <taxon>Eukaryota</taxon>
        <taxon>Discoba</taxon>
        <taxon>Heterolobosea</taxon>
        <taxon>Tetramitia</taxon>
        <taxon>Eutetramitia</taxon>
        <taxon>Vahlkampfiidae</taxon>
        <taxon>Naegleria</taxon>
    </lineage>
</organism>
<dbReference type="Pfam" id="PF00153">
    <property type="entry name" value="Mito_carr"/>
    <property type="match status" value="3"/>
</dbReference>
<feature type="region of interest" description="Disordered" evidence="6">
    <location>
        <begin position="1"/>
        <end position="31"/>
    </location>
</feature>
<dbReference type="PANTHER" id="PTHR46080:SF18">
    <property type="entry name" value="MITOCHONDRIAL SUBSTRATE CARRIER FAMILY PROTEIN J"/>
    <property type="match status" value="1"/>
</dbReference>
<comment type="similarity">
    <text evidence="5">Belongs to the mitochondrial carrier (TC 2.A.29) family.</text>
</comment>
<dbReference type="PANTHER" id="PTHR46080">
    <property type="entry name" value="MITOCHONDRIAL SUBSTRATE CARRIER FAMILY PROTEIN J"/>
    <property type="match status" value="1"/>
</dbReference>
<reference evidence="7 8" key="1">
    <citation type="journal article" date="2019" name="Sci. Rep.">
        <title>Nanopore sequencing improves the draft genome of the human pathogenic amoeba Naegleria fowleri.</title>
        <authorList>
            <person name="Liechti N."/>
            <person name="Schurch N."/>
            <person name="Bruggmann R."/>
            <person name="Wittwer M."/>
        </authorList>
    </citation>
    <scope>NUCLEOTIDE SEQUENCE [LARGE SCALE GENOMIC DNA]</scope>
    <source>
        <strain evidence="7 8">ATCC 30894</strain>
    </source>
</reference>
<feature type="repeat" description="Solcar" evidence="4">
    <location>
        <begin position="140"/>
        <end position="228"/>
    </location>
</feature>
<name>A0A6A5BLI6_NAEFO</name>
<evidence type="ECO:0000256" key="5">
    <source>
        <dbReference type="RuleBase" id="RU000488"/>
    </source>
</evidence>
<dbReference type="Gene3D" id="1.50.40.10">
    <property type="entry name" value="Mitochondrial carrier domain"/>
    <property type="match status" value="1"/>
</dbReference>
<evidence type="ECO:0000256" key="3">
    <source>
        <dbReference type="ARBA" id="ARBA00023136"/>
    </source>
</evidence>
<dbReference type="RefSeq" id="XP_044560425.1">
    <property type="nucleotide sequence ID" value="XM_044708520.1"/>
</dbReference>
<dbReference type="GeneID" id="68112257"/>
<evidence type="ECO:0000256" key="1">
    <source>
        <dbReference type="ARBA" id="ARBA00004141"/>
    </source>
</evidence>
<keyword evidence="5" id="KW-0813">Transport</keyword>
<dbReference type="SUPFAM" id="SSF103506">
    <property type="entry name" value="Mitochondrial carrier"/>
    <property type="match status" value="1"/>
</dbReference>
<gene>
    <name evidence="7" type="ORF">FDP41_005039</name>
</gene>
<dbReference type="AlphaFoldDB" id="A0A6A5BLI6"/>
<dbReference type="PROSITE" id="PS50920">
    <property type="entry name" value="SOLCAR"/>
    <property type="match status" value="2"/>
</dbReference>
<protein>
    <recommendedName>
        <fullName evidence="9">Mitochondrial carrier protein</fullName>
    </recommendedName>
</protein>
<evidence type="ECO:0000256" key="2">
    <source>
        <dbReference type="ARBA" id="ARBA00022692"/>
    </source>
</evidence>
<evidence type="ECO:0008006" key="9">
    <source>
        <dbReference type="Google" id="ProtNLM"/>
    </source>
</evidence>
<accession>A0A6A5BLI6</accession>
<comment type="subcellular location">
    <subcellularLocation>
        <location evidence="1">Membrane</location>
        <topology evidence="1">Multi-pass membrane protein</topology>
    </subcellularLocation>
</comment>
<dbReference type="VEuPathDB" id="AmoebaDB:FDP41_005039"/>
<dbReference type="VEuPathDB" id="AmoebaDB:NF0056160"/>
<evidence type="ECO:0000256" key="6">
    <source>
        <dbReference type="SAM" id="MobiDB-lite"/>
    </source>
</evidence>
<dbReference type="OrthoDB" id="250329at2759"/>
<dbReference type="InterPro" id="IPR018108">
    <property type="entry name" value="MCP_transmembrane"/>
</dbReference>
<dbReference type="InterPro" id="IPR023395">
    <property type="entry name" value="MCP_dom_sf"/>
</dbReference>
<dbReference type="VEuPathDB" id="AmoebaDB:NfTy_051180"/>
<dbReference type="OMA" id="EREWRSF"/>
<keyword evidence="3 4" id="KW-0472">Membrane</keyword>